<evidence type="ECO:0000256" key="1">
    <source>
        <dbReference type="SAM" id="MobiDB-lite"/>
    </source>
</evidence>
<dbReference type="EMBL" id="BNJK01000002">
    <property type="protein sequence ID" value="GHO99200.1"/>
    <property type="molecule type" value="Genomic_DNA"/>
</dbReference>
<keyword evidence="3" id="KW-1185">Reference proteome</keyword>
<organism evidence="2 3">
    <name type="scientific">Reticulibacter mediterranei</name>
    <dbReference type="NCBI Taxonomy" id="2778369"/>
    <lineage>
        <taxon>Bacteria</taxon>
        <taxon>Bacillati</taxon>
        <taxon>Chloroflexota</taxon>
        <taxon>Ktedonobacteria</taxon>
        <taxon>Ktedonobacterales</taxon>
        <taxon>Reticulibacteraceae</taxon>
        <taxon>Reticulibacter</taxon>
    </lineage>
</organism>
<evidence type="ECO:0000313" key="2">
    <source>
        <dbReference type="EMBL" id="GHO99200.1"/>
    </source>
</evidence>
<proteinExistence type="predicted"/>
<reference evidence="2" key="1">
    <citation type="submission" date="2020-10" db="EMBL/GenBank/DDBJ databases">
        <title>Taxonomic study of unclassified bacteria belonging to the class Ktedonobacteria.</title>
        <authorList>
            <person name="Yabe S."/>
            <person name="Wang C.M."/>
            <person name="Zheng Y."/>
            <person name="Sakai Y."/>
            <person name="Cavaletti L."/>
            <person name="Monciardini P."/>
            <person name="Donadio S."/>
        </authorList>
    </citation>
    <scope>NUCLEOTIDE SEQUENCE</scope>
    <source>
        <strain evidence="2">ID150040</strain>
    </source>
</reference>
<sequence length="140" mass="16517">MPNWNYRRPWYHGSQQELTMLRVGSSVTQEKAIARAFSHRPTYLSIADDGGVKHDGVMPGYLYIILEEIDPHDVTPHPHPVNATRWEWLTTRELRVQLIEYTQVQPEEKLTDNEMLFLKQKQQARGEQTFAEESRREKQI</sequence>
<name>A0A8J3IVE0_9CHLR</name>
<dbReference type="RefSeq" id="WP_220209851.1">
    <property type="nucleotide sequence ID" value="NZ_BNJK01000002.1"/>
</dbReference>
<dbReference type="Proteomes" id="UP000597444">
    <property type="component" value="Unassembled WGS sequence"/>
</dbReference>
<evidence type="ECO:0000313" key="3">
    <source>
        <dbReference type="Proteomes" id="UP000597444"/>
    </source>
</evidence>
<comment type="caution">
    <text evidence="2">The sequence shown here is derived from an EMBL/GenBank/DDBJ whole genome shotgun (WGS) entry which is preliminary data.</text>
</comment>
<gene>
    <name evidence="2" type="ORF">KSF_092480</name>
</gene>
<dbReference type="AlphaFoldDB" id="A0A8J3IVE0"/>
<feature type="region of interest" description="Disordered" evidence="1">
    <location>
        <begin position="121"/>
        <end position="140"/>
    </location>
</feature>
<accession>A0A8J3IVE0</accession>
<protein>
    <submittedName>
        <fullName evidence="2">Uncharacterized protein</fullName>
    </submittedName>
</protein>